<evidence type="ECO:0000256" key="10">
    <source>
        <dbReference type="ARBA" id="ARBA00031590"/>
    </source>
</evidence>
<evidence type="ECO:0000256" key="3">
    <source>
        <dbReference type="ARBA" id="ARBA00022622"/>
    </source>
</evidence>
<proteinExistence type="predicted"/>
<dbReference type="CDD" id="cd23554">
    <property type="entry name" value="TFP_LU_ECD_CD59"/>
    <property type="match status" value="1"/>
</dbReference>
<feature type="domain" description="UPAR/Ly6" evidence="13">
    <location>
        <begin position="48"/>
        <end position="131"/>
    </location>
</feature>
<evidence type="ECO:0000256" key="4">
    <source>
        <dbReference type="ARBA" id="ARBA00022729"/>
    </source>
</evidence>
<evidence type="ECO:0000259" key="13">
    <source>
        <dbReference type="SMART" id="SM00134"/>
    </source>
</evidence>
<evidence type="ECO:0000256" key="2">
    <source>
        <dbReference type="ARBA" id="ARBA00011481"/>
    </source>
</evidence>
<dbReference type="Proteomes" id="UP000295070">
    <property type="component" value="Chromosome 8"/>
</dbReference>
<keyword evidence="15" id="KW-1185">Reference proteome</keyword>
<dbReference type="SUPFAM" id="SSF57302">
    <property type="entry name" value="Snake toxin-like"/>
    <property type="match status" value="1"/>
</dbReference>
<dbReference type="PANTHER" id="PTHR10036">
    <property type="entry name" value="CD59 GLYCOPROTEIN"/>
    <property type="match status" value="1"/>
</dbReference>
<keyword evidence="6" id="KW-1015">Disulfide bond</keyword>
<protein>
    <recommendedName>
        <fullName evidence="10">MAC-inhibitory protein</fullName>
    </recommendedName>
    <alternativeName>
        <fullName evidence="11">Membrane attack complex inhibition factor</fullName>
    </alternativeName>
    <alternativeName>
        <fullName evidence="9">Protectin</fullName>
    </alternativeName>
</protein>
<dbReference type="InterPro" id="IPR016054">
    <property type="entry name" value="LY6_UPA_recep-like"/>
</dbReference>
<evidence type="ECO:0000256" key="7">
    <source>
        <dbReference type="ARBA" id="ARBA00023180"/>
    </source>
</evidence>
<evidence type="ECO:0000256" key="11">
    <source>
        <dbReference type="ARBA" id="ARBA00031867"/>
    </source>
</evidence>
<dbReference type="GO" id="GO:0098552">
    <property type="term" value="C:side of membrane"/>
    <property type="evidence" value="ECO:0007669"/>
    <property type="project" value="UniProtKB-KW"/>
</dbReference>
<evidence type="ECO:0000256" key="12">
    <source>
        <dbReference type="SAM" id="Phobius"/>
    </source>
</evidence>
<accession>A0A484D433</accession>
<dbReference type="PANTHER" id="PTHR10036:SF13">
    <property type="entry name" value="CD59 MOLECULE (CD59 BLOOD GROUP)"/>
    <property type="match status" value="1"/>
</dbReference>
<keyword evidence="12" id="KW-0812">Transmembrane</keyword>
<reference evidence="14 15" key="1">
    <citation type="submission" date="2019-01" db="EMBL/GenBank/DDBJ databases">
        <title>A chromosome-scale genome assembly of the yellow perch, Perca flavescens.</title>
        <authorList>
            <person name="Feron R."/>
            <person name="Morvezen R."/>
            <person name="Bestin A."/>
            <person name="Haffray P."/>
            <person name="Klopp C."/>
            <person name="Zahm M."/>
            <person name="Cabau C."/>
            <person name="Roques C."/>
            <person name="Donnadieu C."/>
            <person name="Bouchez O."/>
            <person name="Christie M."/>
            <person name="Larson W."/>
            <person name="Guiguen Y."/>
        </authorList>
    </citation>
    <scope>NUCLEOTIDE SEQUENCE [LARGE SCALE GENOMIC DNA]</scope>
    <source>
        <strain evidence="14">YP-PL-M2</strain>
        <tissue evidence="14">Blood</tissue>
    </source>
</reference>
<gene>
    <name evidence="14" type="ORF">EPR50_G00092820</name>
</gene>
<feature type="transmembrane region" description="Helical" evidence="12">
    <location>
        <begin position="15"/>
        <end position="39"/>
    </location>
</feature>
<organism evidence="14 15">
    <name type="scientific">Perca flavescens</name>
    <name type="common">American yellow perch</name>
    <name type="synonym">Morone flavescens</name>
    <dbReference type="NCBI Taxonomy" id="8167"/>
    <lineage>
        <taxon>Eukaryota</taxon>
        <taxon>Metazoa</taxon>
        <taxon>Chordata</taxon>
        <taxon>Craniata</taxon>
        <taxon>Vertebrata</taxon>
        <taxon>Euteleostomi</taxon>
        <taxon>Actinopterygii</taxon>
        <taxon>Neopterygii</taxon>
        <taxon>Teleostei</taxon>
        <taxon>Neoteleostei</taxon>
        <taxon>Acanthomorphata</taxon>
        <taxon>Eupercaria</taxon>
        <taxon>Perciformes</taxon>
        <taxon>Percoidei</taxon>
        <taxon>Percidae</taxon>
        <taxon>Percinae</taxon>
        <taxon>Perca</taxon>
    </lineage>
</organism>
<sequence>MFWDLKLSWTPTSRLFLFPFCLQTDAMHLCLGFFLLLFCATLQMGSGLSCYKCADYTGQCETVQECTSEDSCVSLSEKGGKTIRQCIRYTDCNNARLGQLFPAMSDFNYRCCNSNLCNSGNAVATATPALALALTAAVLSVWWSWI</sequence>
<comment type="subunit">
    <text evidence="2">Interacts with T-cell surface antigen CD2.</text>
</comment>
<keyword evidence="7" id="KW-0325">Glycoprotein</keyword>
<dbReference type="Gene3D" id="2.10.60.10">
    <property type="entry name" value="CD59"/>
    <property type="match status" value="1"/>
</dbReference>
<evidence type="ECO:0000313" key="15">
    <source>
        <dbReference type="Proteomes" id="UP000295070"/>
    </source>
</evidence>
<evidence type="ECO:0000256" key="5">
    <source>
        <dbReference type="ARBA" id="ARBA00023136"/>
    </source>
</evidence>
<evidence type="ECO:0000256" key="6">
    <source>
        <dbReference type="ARBA" id="ARBA00023157"/>
    </source>
</evidence>
<comment type="caution">
    <text evidence="14">The sequence shown here is derived from an EMBL/GenBank/DDBJ whole genome shotgun (WGS) entry which is preliminary data.</text>
</comment>
<dbReference type="InterPro" id="IPR056949">
    <property type="entry name" value="CD59"/>
</dbReference>
<comment type="subcellular location">
    <subcellularLocation>
        <location evidence="1">Membrane</location>
        <topology evidence="1">Lipid-anchor</topology>
        <topology evidence="1">GPI-anchor</topology>
    </subcellularLocation>
</comment>
<dbReference type="AlphaFoldDB" id="A0A484D433"/>
<keyword evidence="4" id="KW-0732">Signal</keyword>
<dbReference type="EMBL" id="SCKG01000008">
    <property type="protein sequence ID" value="TDH09984.1"/>
    <property type="molecule type" value="Genomic_DNA"/>
</dbReference>
<keyword evidence="8" id="KW-0449">Lipoprotein</keyword>
<keyword evidence="3" id="KW-0336">GPI-anchor</keyword>
<evidence type="ECO:0000313" key="14">
    <source>
        <dbReference type="EMBL" id="TDH09984.1"/>
    </source>
</evidence>
<dbReference type="Pfam" id="PF25152">
    <property type="entry name" value="CD59"/>
    <property type="match status" value="1"/>
</dbReference>
<evidence type="ECO:0000256" key="9">
    <source>
        <dbReference type="ARBA" id="ARBA00029920"/>
    </source>
</evidence>
<dbReference type="InterPro" id="IPR045860">
    <property type="entry name" value="Snake_toxin-like_sf"/>
</dbReference>
<evidence type="ECO:0000256" key="1">
    <source>
        <dbReference type="ARBA" id="ARBA00004589"/>
    </source>
</evidence>
<keyword evidence="5 12" id="KW-0472">Membrane</keyword>
<dbReference type="STRING" id="8167.A0A484D433"/>
<feature type="transmembrane region" description="Helical" evidence="12">
    <location>
        <begin position="123"/>
        <end position="145"/>
    </location>
</feature>
<name>A0A484D433_PERFV</name>
<keyword evidence="12" id="KW-1133">Transmembrane helix</keyword>
<evidence type="ECO:0000256" key="8">
    <source>
        <dbReference type="ARBA" id="ARBA00023288"/>
    </source>
</evidence>
<dbReference type="SMART" id="SM00134">
    <property type="entry name" value="LU"/>
    <property type="match status" value="1"/>
</dbReference>